<dbReference type="PANTHER" id="PTHR22791:SF1">
    <property type="entry name" value="RING FINGER PROTEIN 225"/>
    <property type="match status" value="1"/>
</dbReference>
<keyword evidence="5" id="KW-0472">Membrane</keyword>
<gene>
    <name evidence="7" type="primary">RNF225</name>
</gene>
<evidence type="ECO:0000259" key="6">
    <source>
        <dbReference type="PROSITE" id="PS50089"/>
    </source>
</evidence>
<evidence type="ECO:0000313" key="7">
    <source>
        <dbReference type="Ensembl" id="ENSLLEP00000040832.1"/>
    </source>
</evidence>
<keyword evidence="2 4" id="KW-0863">Zinc-finger</keyword>
<dbReference type="InterPro" id="IPR013083">
    <property type="entry name" value="Znf_RING/FYVE/PHD"/>
</dbReference>
<evidence type="ECO:0000256" key="1">
    <source>
        <dbReference type="ARBA" id="ARBA00022723"/>
    </source>
</evidence>
<dbReference type="Gene3D" id="3.30.40.10">
    <property type="entry name" value="Zinc/RING finger domain, C3HC4 (zinc finger)"/>
    <property type="match status" value="1"/>
</dbReference>
<dbReference type="PROSITE" id="PS50089">
    <property type="entry name" value="ZF_RING_2"/>
    <property type="match status" value="1"/>
</dbReference>
<evidence type="ECO:0000256" key="5">
    <source>
        <dbReference type="SAM" id="Phobius"/>
    </source>
</evidence>
<feature type="transmembrane region" description="Helical" evidence="5">
    <location>
        <begin position="170"/>
        <end position="197"/>
    </location>
</feature>
<keyword evidence="8" id="KW-1185">Reference proteome</keyword>
<sequence>MFNYYFLFLFPQISNDTLFTMSEVPPSQGSDGEGLFECIICFMSYDTLFHLPKNLTCGHVFCLECLSRITVGSTQPETLSCPVCRLPTALQPKKGPPALSTDEDLLKKISKPSSCPIPSLRFSRKRGLLYVPKSNSLQLSTVSLSVDLGRPPPDPRSPRNLWPMLRSAGCIFYGSIAMAVFLAIALVLAGVYIFYIIPWNAKPAGSPLMINTTTTGSVNNISTIHTITTCPKYPTTEPSAQSILLQNPKAS</sequence>
<reference evidence="7" key="1">
    <citation type="submission" date="2025-08" db="UniProtKB">
        <authorList>
            <consortium name="Ensembl"/>
        </authorList>
    </citation>
    <scope>IDENTIFICATION</scope>
</reference>
<dbReference type="PANTHER" id="PTHR22791">
    <property type="entry name" value="RING-TYPE DOMAIN-CONTAINING PROTEIN"/>
    <property type="match status" value="1"/>
</dbReference>
<keyword evidence="3" id="KW-0862">Zinc</keyword>
<dbReference type="GO" id="GO:0061630">
    <property type="term" value="F:ubiquitin protein ligase activity"/>
    <property type="evidence" value="ECO:0007669"/>
    <property type="project" value="TreeGrafter"/>
</dbReference>
<proteinExistence type="predicted"/>
<keyword evidence="5" id="KW-1133">Transmembrane helix</keyword>
<dbReference type="Ensembl" id="ENSLLET00000042486.1">
    <property type="protein sequence ID" value="ENSLLEP00000040832.1"/>
    <property type="gene ID" value="ENSLLEG00000025984.1"/>
</dbReference>
<dbReference type="PROSITE" id="PS00518">
    <property type="entry name" value="ZF_RING_1"/>
    <property type="match status" value="1"/>
</dbReference>
<dbReference type="InterPro" id="IPR051435">
    <property type="entry name" value="RING_finger_E3_ubiq-ligases"/>
</dbReference>
<evidence type="ECO:0000256" key="2">
    <source>
        <dbReference type="ARBA" id="ARBA00022771"/>
    </source>
</evidence>
<dbReference type="SMART" id="SM00184">
    <property type="entry name" value="RING"/>
    <property type="match status" value="1"/>
</dbReference>
<accession>A0A8C5QQ51</accession>
<evidence type="ECO:0000256" key="4">
    <source>
        <dbReference type="PROSITE-ProRule" id="PRU00175"/>
    </source>
</evidence>
<organism evidence="7 8">
    <name type="scientific">Leptobrachium leishanense</name>
    <name type="common">Leishan spiny toad</name>
    <dbReference type="NCBI Taxonomy" id="445787"/>
    <lineage>
        <taxon>Eukaryota</taxon>
        <taxon>Metazoa</taxon>
        <taxon>Chordata</taxon>
        <taxon>Craniata</taxon>
        <taxon>Vertebrata</taxon>
        <taxon>Euteleostomi</taxon>
        <taxon>Amphibia</taxon>
        <taxon>Batrachia</taxon>
        <taxon>Anura</taxon>
        <taxon>Pelobatoidea</taxon>
        <taxon>Megophryidae</taxon>
        <taxon>Leptobrachium</taxon>
    </lineage>
</organism>
<dbReference type="AlphaFoldDB" id="A0A8C5QQ51"/>
<dbReference type="Proteomes" id="UP000694569">
    <property type="component" value="Unplaced"/>
</dbReference>
<feature type="domain" description="RING-type" evidence="6">
    <location>
        <begin position="38"/>
        <end position="85"/>
    </location>
</feature>
<keyword evidence="5" id="KW-0812">Transmembrane</keyword>
<dbReference type="InterPro" id="IPR001841">
    <property type="entry name" value="Znf_RING"/>
</dbReference>
<dbReference type="GO" id="GO:0016567">
    <property type="term" value="P:protein ubiquitination"/>
    <property type="evidence" value="ECO:0007669"/>
    <property type="project" value="TreeGrafter"/>
</dbReference>
<protein>
    <submittedName>
        <fullName evidence="7">Ring finger protein 225</fullName>
    </submittedName>
</protein>
<reference evidence="7" key="2">
    <citation type="submission" date="2025-09" db="UniProtKB">
        <authorList>
            <consortium name="Ensembl"/>
        </authorList>
    </citation>
    <scope>IDENTIFICATION</scope>
</reference>
<dbReference type="InterPro" id="IPR017907">
    <property type="entry name" value="Znf_RING_CS"/>
</dbReference>
<dbReference type="Pfam" id="PF13639">
    <property type="entry name" value="zf-RING_2"/>
    <property type="match status" value="1"/>
</dbReference>
<evidence type="ECO:0000313" key="8">
    <source>
        <dbReference type="Proteomes" id="UP000694569"/>
    </source>
</evidence>
<dbReference type="OrthoDB" id="342730at2759"/>
<dbReference type="GO" id="GO:0008270">
    <property type="term" value="F:zinc ion binding"/>
    <property type="evidence" value="ECO:0007669"/>
    <property type="project" value="UniProtKB-KW"/>
</dbReference>
<keyword evidence="1" id="KW-0479">Metal-binding</keyword>
<evidence type="ECO:0000256" key="3">
    <source>
        <dbReference type="ARBA" id="ARBA00022833"/>
    </source>
</evidence>
<dbReference type="GeneTree" id="ENSGT00940000163974"/>
<name>A0A8C5QQ51_9ANUR</name>
<dbReference type="SUPFAM" id="SSF57850">
    <property type="entry name" value="RING/U-box"/>
    <property type="match status" value="1"/>
</dbReference>